<evidence type="ECO:0000313" key="1">
    <source>
        <dbReference type="EMBL" id="RIV22423.1"/>
    </source>
</evidence>
<dbReference type="AlphaFoldDB" id="A0A418M8L1"/>
<accession>A0A418M8L1</accession>
<gene>
    <name evidence="1" type="ORF">DYU11_15520</name>
</gene>
<dbReference type="Proteomes" id="UP000283523">
    <property type="component" value="Unassembled WGS sequence"/>
</dbReference>
<sequence>MLGQTSGNPVPFSGRIGRLVAAFAGLRPVPGSYLEIILRARHADGAPAVFVDGHVVVWMRQFLNSILRHGGRPVKHGGE</sequence>
<organism evidence="1 2">
    <name type="scientific">Fibrisoma montanum</name>
    <dbReference type="NCBI Taxonomy" id="2305895"/>
    <lineage>
        <taxon>Bacteria</taxon>
        <taxon>Pseudomonadati</taxon>
        <taxon>Bacteroidota</taxon>
        <taxon>Cytophagia</taxon>
        <taxon>Cytophagales</taxon>
        <taxon>Spirosomataceae</taxon>
        <taxon>Fibrisoma</taxon>
    </lineage>
</organism>
<dbReference type="EMBL" id="QXED01000004">
    <property type="protein sequence ID" value="RIV22423.1"/>
    <property type="molecule type" value="Genomic_DNA"/>
</dbReference>
<protein>
    <submittedName>
        <fullName evidence="1">Uncharacterized protein</fullName>
    </submittedName>
</protein>
<keyword evidence="2" id="KW-1185">Reference proteome</keyword>
<evidence type="ECO:0000313" key="2">
    <source>
        <dbReference type="Proteomes" id="UP000283523"/>
    </source>
</evidence>
<reference evidence="1 2" key="1">
    <citation type="submission" date="2018-08" db="EMBL/GenBank/DDBJ databases">
        <title>Fibrisoma montanum sp. nov., isolated from Danxia mountain soil.</title>
        <authorList>
            <person name="Huang Y."/>
        </authorList>
    </citation>
    <scope>NUCLEOTIDE SEQUENCE [LARGE SCALE GENOMIC DNA]</scope>
    <source>
        <strain evidence="1 2">HYT19</strain>
    </source>
</reference>
<name>A0A418M8L1_9BACT</name>
<comment type="caution">
    <text evidence="1">The sequence shown here is derived from an EMBL/GenBank/DDBJ whole genome shotgun (WGS) entry which is preliminary data.</text>
</comment>
<proteinExistence type="predicted"/>